<dbReference type="RefSeq" id="XP_067814416.1">
    <property type="nucleotide sequence ID" value="XM_067958731.1"/>
</dbReference>
<gene>
    <name evidence="1" type="ORF">CCR75_000625</name>
</gene>
<dbReference type="Proteomes" id="UP000294530">
    <property type="component" value="Unassembled WGS sequence"/>
</dbReference>
<protein>
    <submittedName>
        <fullName evidence="1">Uncharacterized protein</fullName>
    </submittedName>
</protein>
<reference evidence="1 2" key="1">
    <citation type="journal article" date="2021" name="Genome Biol.">
        <title>AFLAP: assembly-free linkage analysis pipeline using k-mers from genome sequencing data.</title>
        <authorList>
            <person name="Fletcher K."/>
            <person name="Zhang L."/>
            <person name="Gil J."/>
            <person name="Han R."/>
            <person name="Cavanaugh K."/>
            <person name="Michelmore R."/>
        </authorList>
    </citation>
    <scope>NUCLEOTIDE SEQUENCE [LARGE SCALE GENOMIC DNA]</scope>
    <source>
        <strain evidence="1 2">SF5</strain>
    </source>
</reference>
<dbReference type="AlphaFoldDB" id="A0A976FDI4"/>
<evidence type="ECO:0000313" key="1">
    <source>
        <dbReference type="EMBL" id="TDH64917.1"/>
    </source>
</evidence>
<keyword evidence="2" id="KW-1185">Reference proteome</keyword>
<evidence type="ECO:0000313" key="2">
    <source>
        <dbReference type="Proteomes" id="UP000294530"/>
    </source>
</evidence>
<organism evidence="1 2">
    <name type="scientific">Bremia lactucae</name>
    <name type="common">Lettuce downy mildew</name>
    <dbReference type="NCBI Taxonomy" id="4779"/>
    <lineage>
        <taxon>Eukaryota</taxon>
        <taxon>Sar</taxon>
        <taxon>Stramenopiles</taxon>
        <taxon>Oomycota</taxon>
        <taxon>Peronosporomycetes</taxon>
        <taxon>Peronosporales</taxon>
        <taxon>Peronosporaceae</taxon>
        <taxon>Bremia</taxon>
    </lineage>
</organism>
<dbReference type="EMBL" id="SHOA02000220">
    <property type="protein sequence ID" value="TDH64917.1"/>
    <property type="molecule type" value="Genomic_DNA"/>
</dbReference>
<dbReference type="KEGG" id="blac:94344402"/>
<name>A0A976FDI4_BRELC</name>
<dbReference type="GeneID" id="94344402"/>
<accession>A0A976FDI4</accession>
<comment type="caution">
    <text evidence="1">The sequence shown here is derived from an EMBL/GenBank/DDBJ whole genome shotgun (WGS) entry which is preliminary data.</text>
</comment>
<proteinExistence type="predicted"/>
<sequence length="114" mass="12661">MHSTSEVLKATRTWDTDQRSSKFLPQSASFVCCQFMLLMRATTILQLESTGQAKISQHLGQCLQVLSSTVICNTFKLAHRNAASGLVVVTTNSIRPSSWRYGERFMASFPTSVV</sequence>